<comment type="caution">
    <text evidence="4">The sequence shown here is derived from an EMBL/GenBank/DDBJ whole genome shotgun (WGS) entry which is preliminary data.</text>
</comment>
<dbReference type="InterPro" id="IPR011055">
    <property type="entry name" value="Dup_hybrid_motif"/>
</dbReference>
<sequence length="320" mass="36136">MRNKIAIYILLLLMLLPASAAAEPESVSELLKLYNISGYDPEEEGRKLYLLEEEYRDIAHRVNTNTMLEAAMELYDERRKAILTRIDSDTYELSNRLEDLEHQMKASKEDTVEAIMQLDGEYRSVLRQLKKNQDEREQLLVPKEGVVSTLSLEDAKRERNRLESLSPKLEKQKQTYEQALSCPAIGEISTFRSPLEIPVQMTSPYGERLDPITLDSITFHHGMDLYAPEGTTVLSAFNGVVEEASSTDELGNYVVVNHGCGVKTLYGHLESYHVEVGQEVFQYASIARSGNTGSRTTGPHLHFGVYINGKSVDPGRFVPY</sequence>
<dbReference type="Pfam" id="PF01551">
    <property type="entry name" value="Peptidase_M23"/>
    <property type="match status" value="1"/>
</dbReference>
<dbReference type="OrthoDB" id="9809488at2"/>
<dbReference type="CDD" id="cd12797">
    <property type="entry name" value="M23_peptidase"/>
    <property type="match status" value="1"/>
</dbReference>
<evidence type="ECO:0000259" key="3">
    <source>
        <dbReference type="Pfam" id="PF01551"/>
    </source>
</evidence>
<dbReference type="EMBL" id="QXQB01000003">
    <property type="protein sequence ID" value="RJX39142.1"/>
    <property type="molecule type" value="Genomic_DNA"/>
</dbReference>
<dbReference type="PANTHER" id="PTHR21666:SF270">
    <property type="entry name" value="MUREIN HYDROLASE ACTIVATOR ENVC"/>
    <property type="match status" value="1"/>
</dbReference>
<dbReference type="Proteomes" id="UP000267798">
    <property type="component" value="Unassembled WGS sequence"/>
</dbReference>
<feature type="domain" description="M23ase beta-sheet core" evidence="3">
    <location>
        <begin position="219"/>
        <end position="314"/>
    </location>
</feature>
<dbReference type="InterPro" id="IPR016047">
    <property type="entry name" value="M23ase_b-sheet_dom"/>
</dbReference>
<organism evidence="4 5">
    <name type="scientific">Paenibacillus pinisoli</name>
    <dbReference type="NCBI Taxonomy" id="1276110"/>
    <lineage>
        <taxon>Bacteria</taxon>
        <taxon>Bacillati</taxon>
        <taxon>Bacillota</taxon>
        <taxon>Bacilli</taxon>
        <taxon>Bacillales</taxon>
        <taxon>Paenibacillaceae</taxon>
        <taxon>Paenibacillus</taxon>
    </lineage>
</organism>
<reference evidence="4 5" key="1">
    <citation type="submission" date="2018-09" db="EMBL/GenBank/DDBJ databases">
        <title>Paenibacillus aracenensis nov. sp. isolated from a cave in southern Spain.</title>
        <authorList>
            <person name="Jurado V."/>
            <person name="Gutierrez-Patricio S."/>
            <person name="Gonzalez-Pimentel J.L."/>
            <person name="Miller A.Z."/>
            <person name="Laiz L."/>
            <person name="Saiz-Jimenez C."/>
        </authorList>
    </citation>
    <scope>NUCLEOTIDE SEQUENCE [LARGE SCALE GENOMIC DNA]</scope>
    <source>
        <strain evidence="4 5">JCM 19203</strain>
    </source>
</reference>
<keyword evidence="5" id="KW-1185">Reference proteome</keyword>
<feature type="chain" id="PRO_5038378580" description="M23ase beta-sheet core domain-containing protein" evidence="2">
    <location>
        <begin position="23"/>
        <end position="320"/>
    </location>
</feature>
<feature type="signal peptide" evidence="2">
    <location>
        <begin position="1"/>
        <end position="22"/>
    </location>
</feature>
<evidence type="ECO:0000313" key="4">
    <source>
        <dbReference type="EMBL" id="RJX39142.1"/>
    </source>
</evidence>
<accession>A0A3A6PCK9</accession>
<dbReference type="PANTHER" id="PTHR21666">
    <property type="entry name" value="PEPTIDASE-RELATED"/>
    <property type="match status" value="1"/>
</dbReference>
<evidence type="ECO:0000256" key="1">
    <source>
        <dbReference type="SAM" id="Coils"/>
    </source>
</evidence>
<dbReference type="Gene3D" id="2.70.70.10">
    <property type="entry name" value="Glucose Permease (Domain IIA)"/>
    <property type="match status" value="1"/>
</dbReference>
<dbReference type="InterPro" id="IPR050570">
    <property type="entry name" value="Cell_wall_metabolism_enzyme"/>
</dbReference>
<name>A0A3A6PCK9_9BACL</name>
<dbReference type="SUPFAM" id="SSF51261">
    <property type="entry name" value="Duplicated hybrid motif"/>
    <property type="match status" value="1"/>
</dbReference>
<keyword evidence="1" id="KW-0175">Coiled coil</keyword>
<feature type="coiled-coil region" evidence="1">
    <location>
        <begin position="152"/>
        <end position="179"/>
    </location>
</feature>
<evidence type="ECO:0000313" key="5">
    <source>
        <dbReference type="Proteomes" id="UP000267798"/>
    </source>
</evidence>
<protein>
    <recommendedName>
        <fullName evidence="3">M23ase beta-sheet core domain-containing protein</fullName>
    </recommendedName>
</protein>
<dbReference type="AlphaFoldDB" id="A0A3A6PCK9"/>
<dbReference type="GO" id="GO:0004222">
    <property type="term" value="F:metalloendopeptidase activity"/>
    <property type="evidence" value="ECO:0007669"/>
    <property type="project" value="TreeGrafter"/>
</dbReference>
<evidence type="ECO:0000256" key="2">
    <source>
        <dbReference type="SAM" id="SignalP"/>
    </source>
</evidence>
<dbReference type="RefSeq" id="WP_120112279.1">
    <property type="nucleotide sequence ID" value="NZ_QXQB01000003.1"/>
</dbReference>
<keyword evidence="2" id="KW-0732">Signal</keyword>
<gene>
    <name evidence="4" type="ORF">D3P09_16755</name>
</gene>
<proteinExistence type="predicted"/>